<dbReference type="PANTHER" id="PTHR34940:SF4">
    <property type="entry name" value="OS02G0581100 PROTEIN"/>
    <property type="match status" value="1"/>
</dbReference>
<name>A0A2R6PFL5_ACTCC</name>
<gene>
    <name evidence="1" type="ORF">CEY00_Acc30382</name>
</gene>
<accession>A0A2R6PFL5</accession>
<dbReference type="PANTHER" id="PTHR34940">
    <property type="entry name" value="PHOTOSYSTEM II 5 KDA PROTEIN, CHLOROPLASTIC"/>
    <property type="match status" value="1"/>
</dbReference>
<dbReference type="InParanoid" id="A0A2R6PFL5"/>
<protein>
    <submittedName>
        <fullName evidence="1">Photosystem II protein</fullName>
    </submittedName>
</protein>
<sequence length="110" mass="11580">MASMTMPASFLGSSTVTISKTTTGRLRQVMAVAKATSNVNESVSFKTQNKEEGSSGGRRELVFAAAAAAAAMWSEARVAVAEEPKKGTPEAKIKYAPVCVTMPTARICHK</sequence>
<evidence type="ECO:0000313" key="2">
    <source>
        <dbReference type="Proteomes" id="UP000241394"/>
    </source>
</evidence>
<dbReference type="OMA" id="TARICHQ"/>
<dbReference type="EMBL" id="NKQK01000026">
    <property type="protein sequence ID" value="PSR90184.1"/>
    <property type="molecule type" value="Genomic_DNA"/>
</dbReference>
<organism evidence="1 2">
    <name type="scientific">Actinidia chinensis var. chinensis</name>
    <name type="common">Chinese soft-hair kiwi</name>
    <dbReference type="NCBI Taxonomy" id="1590841"/>
    <lineage>
        <taxon>Eukaryota</taxon>
        <taxon>Viridiplantae</taxon>
        <taxon>Streptophyta</taxon>
        <taxon>Embryophyta</taxon>
        <taxon>Tracheophyta</taxon>
        <taxon>Spermatophyta</taxon>
        <taxon>Magnoliopsida</taxon>
        <taxon>eudicotyledons</taxon>
        <taxon>Gunneridae</taxon>
        <taxon>Pentapetalae</taxon>
        <taxon>asterids</taxon>
        <taxon>Ericales</taxon>
        <taxon>Actinidiaceae</taxon>
        <taxon>Actinidia</taxon>
    </lineage>
</organism>
<proteinExistence type="predicted"/>
<reference evidence="1 2" key="1">
    <citation type="submission" date="2017-07" db="EMBL/GenBank/DDBJ databases">
        <title>An improved, manually edited Actinidia chinensis var. chinensis (kiwifruit) genome highlights the challenges associated with draft genomes and gene prediction in plants.</title>
        <authorList>
            <person name="Pilkington S."/>
            <person name="Crowhurst R."/>
            <person name="Hilario E."/>
            <person name="Nardozza S."/>
            <person name="Fraser L."/>
            <person name="Peng Y."/>
            <person name="Gunaseelan K."/>
            <person name="Simpson R."/>
            <person name="Tahir J."/>
            <person name="Deroles S."/>
            <person name="Templeton K."/>
            <person name="Luo Z."/>
            <person name="Davy M."/>
            <person name="Cheng C."/>
            <person name="Mcneilage M."/>
            <person name="Scaglione D."/>
            <person name="Liu Y."/>
            <person name="Zhang Q."/>
            <person name="Datson P."/>
            <person name="De Silva N."/>
            <person name="Gardiner S."/>
            <person name="Bassett H."/>
            <person name="Chagne D."/>
            <person name="Mccallum J."/>
            <person name="Dzierzon H."/>
            <person name="Deng C."/>
            <person name="Wang Y.-Y."/>
            <person name="Barron N."/>
            <person name="Manako K."/>
            <person name="Bowen J."/>
            <person name="Foster T."/>
            <person name="Erridge Z."/>
            <person name="Tiffin H."/>
            <person name="Waite C."/>
            <person name="Davies K."/>
            <person name="Grierson E."/>
            <person name="Laing W."/>
            <person name="Kirk R."/>
            <person name="Chen X."/>
            <person name="Wood M."/>
            <person name="Montefiori M."/>
            <person name="Brummell D."/>
            <person name="Schwinn K."/>
            <person name="Catanach A."/>
            <person name="Fullerton C."/>
            <person name="Li D."/>
            <person name="Meiyalaghan S."/>
            <person name="Nieuwenhuizen N."/>
            <person name="Read N."/>
            <person name="Prakash R."/>
            <person name="Hunter D."/>
            <person name="Zhang H."/>
            <person name="Mckenzie M."/>
            <person name="Knabel M."/>
            <person name="Harris A."/>
            <person name="Allan A."/>
            <person name="Chen A."/>
            <person name="Janssen B."/>
            <person name="Plunkett B."/>
            <person name="Dwamena C."/>
            <person name="Voogd C."/>
            <person name="Leif D."/>
            <person name="Lafferty D."/>
            <person name="Souleyre E."/>
            <person name="Varkonyi-Gasic E."/>
            <person name="Gambi F."/>
            <person name="Hanley J."/>
            <person name="Yao J.-L."/>
            <person name="Cheung J."/>
            <person name="David K."/>
            <person name="Warren B."/>
            <person name="Marsh K."/>
            <person name="Snowden K."/>
            <person name="Lin-Wang K."/>
            <person name="Brian L."/>
            <person name="Martinez-Sanchez M."/>
            <person name="Wang M."/>
            <person name="Ileperuma N."/>
            <person name="Macnee N."/>
            <person name="Campin R."/>
            <person name="Mcatee P."/>
            <person name="Drummond R."/>
            <person name="Espley R."/>
            <person name="Ireland H."/>
            <person name="Wu R."/>
            <person name="Atkinson R."/>
            <person name="Karunairetnam S."/>
            <person name="Bulley S."/>
            <person name="Chunkath S."/>
            <person name="Hanley Z."/>
            <person name="Storey R."/>
            <person name="Thrimawithana A."/>
            <person name="Thomson S."/>
            <person name="David C."/>
            <person name="Testolin R."/>
        </authorList>
    </citation>
    <scope>NUCLEOTIDE SEQUENCE [LARGE SCALE GENOMIC DNA]</scope>
    <source>
        <strain evidence="2">cv. Red5</strain>
        <tissue evidence="1">Young leaf</tissue>
    </source>
</reference>
<dbReference type="OrthoDB" id="686716at2759"/>
<evidence type="ECO:0000313" key="1">
    <source>
        <dbReference type="EMBL" id="PSR90184.1"/>
    </source>
</evidence>
<dbReference type="InterPro" id="IPR040296">
    <property type="entry name" value="PSBT"/>
</dbReference>
<dbReference type="AlphaFoldDB" id="A0A2R6PFL5"/>
<keyword evidence="2" id="KW-1185">Reference proteome</keyword>
<reference evidence="2" key="2">
    <citation type="journal article" date="2018" name="BMC Genomics">
        <title>A manually annotated Actinidia chinensis var. chinensis (kiwifruit) genome highlights the challenges associated with draft genomes and gene prediction in plants.</title>
        <authorList>
            <person name="Pilkington S.M."/>
            <person name="Crowhurst R."/>
            <person name="Hilario E."/>
            <person name="Nardozza S."/>
            <person name="Fraser L."/>
            <person name="Peng Y."/>
            <person name="Gunaseelan K."/>
            <person name="Simpson R."/>
            <person name="Tahir J."/>
            <person name="Deroles S.C."/>
            <person name="Templeton K."/>
            <person name="Luo Z."/>
            <person name="Davy M."/>
            <person name="Cheng C."/>
            <person name="McNeilage M."/>
            <person name="Scaglione D."/>
            <person name="Liu Y."/>
            <person name="Zhang Q."/>
            <person name="Datson P."/>
            <person name="De Silva N."/>
            <person name="Gardiner S.E."/>
            <person name="Bassett H."/>
            <person name="Chagne D."/>
            <person name="McCallum J."/>
            <person name="Dzierzon H."/>
            <person name="Deng C."/>
            <person name="Wang Y.Y."/>
            <person name="Barron L."/>
            <person name="Manako K."/>
            <person name="Bowen J."/>
            <person name="Foster T.M."/>
            <person name="Erridge Z.A."/>
            <person name="Tiffin H."/>
            <person name="Waite C.N."/>
            <person name="Davies K.M."/>
            <person name="Grierson E.P."/>
            <person name="Laing W.A."/>
            <person name="Kirk R."/>
            <person name="Chen X."/>
            <person name="Wood M."/>
            <person name="Montefiori M."/>
            <person name="Brummell D.A."/>
            <person name="Schwinn K.E."/>
            <person name="Catanach A."/>
            <person name="Fullerton C."/>
            <person name="Li D."/>
            <person name="Meiyalaghan S."/>
            <person name="Nieuwenhuizen N."/>
            <person name="Read N."/>
            <person name="Prakash R."/>
            <person name="Hunter D."/>
            <person name="Zhang H."/>
            <person name="McKenzie M."/>
            <person name="Knabel M."/>
            <person name="Harris A."/>
            <person name="Allan A.C."/>
            <person name="Gleave A."/>
            <person name="Chen A."/>
            <person name="Janssen B.J."/>
            <person name="Plunkett B."/>
            <person name="Ampomah-Dwamena C."/>
            <person name="Voogd C."/>
            <person name="Leif D."/>
            <person name="Lafferty D."/>
            <person name="Souleyre E.J.F."/>
            <person name="Varkonyi-Gasic E."/>
            <person name="Gambi F."/>
            <person name="Hanley J."/>
            <person name="Yao J.L."/>
            <person name="Cheung J."/>
            <person name="David K.M."/>
            <person name="Warren B."/>
            <person name="Marsh K."/>
            <person name="Snowden K.C."/>
            <person name="Lin-Wang K."/>
            <person name="Brian L."/>
            <person name="Martinez-Sanchez M."/>
            <person name="Wang M."/>
            <person name="Ileperuma N."/>
            <person name="Macnee N."/>
            <person name="Campin R."/>
            <person name="McAtee P."/>
            <person name="Drummond R.S.M."/>
            <person name="Espley R.V."/>
            <person name="Ireland H.S."/>
            <person name="Wu R."/>
            <person name="Atkinson R.G."/>
            <person name="Karunairetnam S."/>
            <person name="Bulley S."/>
            <person name="Chunkath S."/>
            <person name="Hanley Z."/>
            <person name="Storey R."/>
            <person name="Thrimawithana A.H."/>
            <person name="Thomson S."/>
            <person name="David C."/>
            <person name="Testolin R."/>
            <person name="Huang H."/>
            <person name="Hellens R.P."/>
            <person name="Schaffer R.J."/>
        </authorList>
    </citation>
    <scope>NUCLEOTIDE SEQUENCE [LARGE SCALE GENOMIC DNA]</scope>
    <source>
        <strain evidence="2">cv. Red5</strain>
    </source>
</reference>
<comment type="caution">
    <text evidence="1">The sequence shown here is derived from an EMBL/GenBank/DDBJ whole genome shotgun (WGS) entry which is preliminary data.</text>
</comment>
<dbReference type="STRING" id="1590841.A0A2R6PFL5"/>
<dbReference type="Proteomes" id="UP000241394">
    <property type="component" value="Chromosome LG26"/>
</dbReference>
<dbReference type="Gramene" id="PSR90184">
    <property type="protein sequence ID" value="PSR90184"/>
    <property type="gene ID" value="CEY00_Acc30382"/>
</dbReference>